<evidence type="ECO:0000259" key="1">
    <source>
        <dbReference type="Pfam" id="PF00590"/>
    </source>
</evidence>
<dbReference type="EMBL" id="CP163445">
    <property type="protein sequence ID" value="XDQ77081.1"/>
    <property type="molecule type" value="Genomic_DNA"/>
</dbReference>
<proteinExistence type="predicted"/>
<dbReference type="InterPro" id="IPR035996">
    <property type="entry name" value="4pyrrol_Methylase_sf"/>
</dbReference>
<reference evidence="2" key="1">
    <citation type="submission" date="2024-07" db="EMBL/GenBank/DDBJ databases">
        <authorList>
            <person name="Yu S.T."/>
        </authorList>
    </citation>
    <scope>NUCLEOTIDE SEQUENCE</scope>
    <source>
        <strain evidence="2">Y1</strain>
    </source>
</reference>
<dbReference type="AlphaFoldDB" id="A0AB39TCR8"/>
<dbReference type="GO" id="GO:0032259">
    <property type="term" value="P:methylation"/>
    <property type="evidence" value="ECO:0007669"/>
    <property type="project" value="UniProtKB-KW"/>
</dbReference>
<dbReference type="CDD" id="cd19916">
    <property type="entry name" value="OphMA_like"/>
    <property type="match status" value="1"/>
</dbReference>
<protein>
    <submittedName>
        <fullName evidence="2">SAM-dependent methyltransferase</fullName>
    </submittedName>
</protein>
<gene>
    <name evidence="2" type="ORF">AB2U05_00590</name>
</gene>
<dbReference type="Gene3D" id="3.40.1010.10">
    <property type="entry name" value="Cobalt-precorrin-4 Transmethylase, Domain 1"/>
    <property type="match status" value="1"/>
</dbReference>
<dbReference type="RefSeq" id="WP_078860797.1">
    <property type="nucleotide sequence ID" value="NZ_CP163445.1"/>
</dbReference>
<keyword evidence="2" id="KW-0489">Methyltransferase</keyword>
<organism evidence="2">
    <name type="scientific">Streptomyces sp. Y1</name>
    <dbReference type="NCBI Taxonomy" id="3238634"/>
    <lineage>
        <taxon>Bacteria</taxon>
        <taxon>Bacillati</taxon>
        <taxon>Actinomycetota</taxon>
        <taxon>Actinomycetes</taxon>
        <taxon>Kitasatosporales</taxon>
        <taxon>Streptomycetaceae</taxon>
        <taxon>Streptomyces</taxon>
    </lineage>
</organism>
<dbReference type="SUPFAM" id="SSF53790">
    <property type="entry name" value="Tetrapyrrole methylase"/>
    <property type="match status" value="1"/>
</dbReference>
<dbReference type="GO" id="GO:0008168">
    <property type="term" value="F:methyltransferase activity"/>
    <property type="evidence" value="ECO:0007669"/>
    <property type="project" value="UniProtKB-KW"/>
</dbReference>
<dbReference type="InterPro" id="IPR000878">
    <property type="entry name" value="4pyrrol_Mease"/>
</dbReference>
<name>A0AB39TCR8_9ACTN</name>
<evidence type="ECO:0000313" key="2">
    <source>
        <dbReference type="EMBL" id="XDQ77081.1"/>
    </source>
</evidence>
<dbReference type="Pfam" id="PF00590">
    <property type="entry name" value="TP_methylase"/>
    <property type="match status" value="1"/>
</dbReference>
<keyword evidence="2" id="KW-0808">Transferase</keyword>
<feature type="domain" description="Tetrapyrrole methylase" evidence="1">
    <location>
        <begin position="18"/>
        <end position="152"/>
    </location>
</feature>
<dbReference type="InterPro" id="IPR014777">
    <property type="entry name" value="4pyrrole_Mease_sub1"/>
</dbReference>
<sequence>MSGQAMGAPSVWPFDIGIVGTGIVGTHQLTREAEEVIRRSKHTFVIASGFGITEHIETLCPQVTDLSRFYEPGMNRLPTYHRMAAEVLSAAVAEGPICLATYGHPWVYCYPTTLITRAAALLDLHVEVFPGVSAFDTLLVDLGTDIANGGIQMYEATDLLLRQRPVQTDVTCVIWQPTVVGDPTCPDGPYAARQFEPLQEHLLRFYPRDHRVKLVTSKNHPLLRSTVVPLELGELAAALEGMPGIGTLYVPALTERPVLDSELLDLMVSRGTPAEAVPVAPMG</sequence>
<accession>A0AB39TCR8</accession>